<feature type="transmembrane region" description="Helical" evidence="8">
    <location>
        <begin position="397"/>
        <end position="418"/>
    </location>
</feature>
<keyword evidence="7 8" id="KW-0472">Membrane</keyword>
<comment type="similarity">
    <text evidence="2 8">Belongs to the major facilitator superfamily. Bcr/CmlA family.</text>
</comment>
<evidence type="ECO:0000256" key="8">
    <source>
        <dbReference type="RuleBase" id="RU365088"/>
    </source>
</evidence>
<feature type="transmembrane region" description="Helical" evidence="8">
    <location>
        <begin position="368"/>
        <end position="391"/>
    </location>
</feature>
<evidence type="ECO:0000256" key="2">
    <source>
        <dbReference type="ARBA" id="ARBA00006236"/>
    </source>
</evidence>
<dbReference type="InterPro" id="IPR011701">
    <property type="entry name" value="MFS"/>
</dbReference>
<feature type="transmembrane region" description="Helical" evidence="8">
    <location>
        <begin position="129"/>
        <end position="148"/>
    </location>
</feature>
<feature type="transmembrane region" description="Helical" evidence="8">
    <location>
        <begin position="335"/>
        <end position="361"/>
    </location>
</feature>
<accession>A0ABQ5WSL1</accession>
<dbReference type="InterPro" id="IPR036259">
    <property type="entry name" value="MFS_trans_sf"/>
</dbReference>
<keyword evidence="3 8" id="KW-0813">Transport</keyword>
<evidence type="ECO:0000313" key="11">
    <source>
        <dbReference type="Proteomes" id="UP001156629"/>
    </source>
</evidence>
<sequence length="432" mass="46601">MGEARFLFFALLSRGARVSVTSLSEQTSPQGMNGLTRVLIGVIFILGPVSTDMYLPAFPELEHDLGHGAGSAQLTLTAWLAGLAIGQFTLGPLCDRYGRKLPLLFGLVVYALASVGLALTTSFHMFCTLRFVAALGGAISSVAPRAMVRDVATGSAGVKLMSQLMLIFGLGPLLAPSIGSFLLDWGSWRLIFWANVVFGVVTFFCTLFLLPETLPLDRRFALPVSGMVARYRDLVREPLFCSAVMVVSFATFTMFAYLSNAPALFENILHFSPHLFAIFFGLNGIGFIIGSQVNAKLANRFLFTRVMETAMLAVLLFCALAVVVCLSGFAGPQNPWILCALIWCTTFSLGFIGPNAGILALTHHGHQAGAAAALMGTLNWTIAGLAGVLMSFLPTDWVGSTSVGMLVGISFCWLCDLWRRRLDPQSYLSVRQ</sequence>
<evidence type="ECO:0000256" key="7">
    <source>
        <dbReference type="ARBA" id="ARBA00023136"/>
    </source>
</evidence>
<proteinExistence type="inferred from homology"/>
<dbReference type="Gene3D" id="1.20.1720.10">
    <property type="entry name" value="Multidrug resistance protein D"/>
    <property type="match status" value="1"/>
</dbReference>
<evidence type="ECO:0000256" key="4">
    <source>
        <dbReference type="ARBA" id="ARBA00022475"/>
    </source>
</evidence>
<feature type="domain" description="Major facilitator superfamily (MFS) profile" evidence="9">
    <location>
        <begin position="36"/>
        <end position="427"/>
    </location>
</feature>
<keyword evidence="6 8" id="KW-1133">Transmembrane helix</keyword>
<feature type="transmembrane region" description="Helical" evidence="8">
    <location>
        <begin position="190"/>
        <end position="210"/>
    </location>
</feature>
<evidence type="ECO:0000256" key="5">
    <source>
        <dbReference type="ARBA" id="ARBA00022692"/>
    </source>
</evidence>
<dbReference type="CDD" id="cd17320">
    <property type="entry name" value="MFS_MdfA_MDR_like"/>
    <property type="match status" value="1"/>
</dbReference>
<feature type="transmembrane region" description="Helical" evidence="8">
    <location>
        <begin position="310"/>
        <end position="329"/>
    </location>
</feature>
<comment type="caution">
    <text evidence="8">Lacks conserved residue(s) required for the propagation of feature annotation.</text>
</comment>
<feature type="transmembrane region" description="Helical" evidence="8">
    <location>
        <begin position="34"/>
        <end position="55"/>
    </location>
</feature>
<dbReference type="PROSITE" id="PS50850">
    <property type="entry name" value="MFS"/>
    <property type="match status" value="1"/>
</dbReference>
<evidence type="ECO:0000256" key="6">
    <source>
        <dbReference type="ARBA" id="ARBA00022989"/>
    </source>
</evidence>
<dbReference type="Pfam" id="PF07690">
    <property type="entry name" value="MFS_1"/>
    <property type="match status" value="1"/>
</dbReference>
<dbReference type="NCBIfam" id="TIGR00710">
    <property type="entry name" value="efflux_Bcr_CflA"/>
    <property type="match status" value="1"/>
</dbReference>
<dbReference type="InterPro" id="IPR020846">
    <property type="entry name" value="MFS_dom"/>
</dbReference>
<reference evidence="11" key="1">
    <citation type="journal article" date="2019" name="Int. J. Syst. Evol. Microbiol.">
        <title>The Global Catalogue of Microorganisms (GCM) 10K type strain sequencing project: providing services to taxonomists for standard genome sequencing and annotation.</title>
        <authorList>
            <consortium name="The Broad Institute Genomics Platform"/>
            <consortium name="The Broad Institute Genome Sequencing Center for Infectious Disease"/>
            <person name="Wu L."/>
            <person name="Ma J."/>
        </authorList>
    </citation>
    <scope>NUCLEOTIDE SEQUENCE [LARGE SCALE GENOMIC DNA]</scope>
    <source>
        <strain evidence="11">NBRC 3266</strain>
    </source>
</reference>
<dbReference type="InterPro" id="IPR004812">
    <property type="entry name" value="Efflux_drug-R_Bcr/CmlA"/>
</dbReference>
<organism evidence="10 11">
    <name type="scientific">Gluconobacter kondonii</name>
    <dbReference type="NCBI Taxonomy" id="941463"/>
    <lineage>
        <taxon>Bacteria</taxon>
        <taxon>Pseudomonadati</taxon>
        <taxon>Pseudomonadota</taxon>
        <taxon>Alphaproteobacteria</taxon>
        <taxon>Acetobacterales</taxon>
        <taxon>Acetobacteraceae</taxon>
        <taxon>Gluconobacter</taxon>
    </lineage>
</organism>
<feature type="transmembrane region" description="Helical" evidence="8">
    <location>
        <begin position="271"/>
        <end position="289"/>
    </location>
</feature>
<keyword evidence="4" id="KW-1003">Cell membrane</keyword>
<evidence type="ECO:0000256" key="1">
    <source>
        <dbReference type="ARBA" id="ARBA00004651"/>
    </source>
</evidence>
<evidence type="ECO:0000259" key="9">
    <source>
        <dbReference type="PROSITE" id="PS50850"/>
    </source>
</evidence>
<dbReference type="PANTHER" id="PTHR23502:SF132">
    <property type="entry name" value="POLYAMINE TRANSPORTER 2-RELATED"/>
    <property type="match status" value="1"/>
</dbReference>
<gene>
    <name evidence="10" type="primary">bcr</name>
    <name evidence="10" type="ORF">GCM10007870_16090</name>
</gene>
<evidence type="ECO:0000313" key="10">
    <source>
        <dbReference type="EMBL" id="GLQ66025.1"/>
    </source>
</evidence>
<comment type="caution">
    <text evidence="10">The sequence shown here is derived from an EMBL/GenBank/DDBJ whole genome shotgun (WGS) entry which is preliminary data.</text>
</comment>
<dbReference type="PANTHER" id="PTHR23502">
    <property type="entry name" value="MAJOR FACILITATOR SUPERFAMILY"/>
    <property type="match status" value="1"/>
</dbReference>
<dbReference type="EMBL" id="BSNV01000006">
    <property type="protein sequence ID" value="GLQ66025.1"/>
    <property type="molecule type" value="Genomic_DNA"/>
</dbReference>
<keyword evidence="11" id="KW-1185">Reference proteome</keyword>
<keyword evidence="5 8" id="KW-0812">Transmembrane</keyword>
<name>A0ABQ5WSL1_9PROT</name>
<protein>
    <recommendedName>
        <fullName evidence="8">Bcr/CflA family efflux transporter</fullName>
    </recommendedName>
</protein>
<dbReference type="SUPFAM" id="SSF103473">
    <property type="entry name" value="MFS general substrate transporter"/>
    <property type="match status" value="1"/>
</dbReference>
<evidence type="ECO:0000256" key="3">
    <source>
        <dbReference type="ARBA" id="ARBA00022448"/>
    </source>
</evidence>
<feature type="transmembrane region" description="Helical" evidence="8">
    <location>
        <begin position="103"/>
        <end position="123"/>
    </location>
</feature>
<keyword evidence="8" id="KW-0997">Cell inner membrane</keyword>
<feature type="transmembrane region" description="Helical" evidence="8">
    <location>
        <begin position="239"/>
        <end position="259"/>
    </location>
</feature>
<comment type="subcellular location">
    <subcellularLocation>
        <location evidence="8">Cell inner membrane</location>
        <topology evidence="8">Multi-pass membrane protein</topology>
    </subcellularLocation>
    <subcellularLocation>
        <location evidence="1">Cell membrane</location>
        <topology evidence="1">Multi-pass membrane protein</topology>
    </subcellularLocation>
</comment>
<feature type="transmembrane region" description="Helical" evidence="8">
    <location>
        <begin position="160"/>
        <end position="178"/>
    </location>
</feature>
<dbReference type="Proteomes" id="UP001156629">
    <property type="component" value="Unassembled WGS sequence"/>
</dbReference>